<evidence type="ECO:0000256" key="1">
    <source>
        <dbReference type="SAM" id="MobiDB-lite"/>
    </source>
</evidence>
<keyword evidence="3" id="KW-1185">Reference proteome</keyword>
<dbReference type="Proteomes" id="UP000694422">
    <property type="component" value="Unplaced"/>
</dbReference>
<accession>A0A8C9PUP3</accession>
<proteinExistence type="predicted"/>
<reference evidence="2" key="2">
    <citation type="submission" date="2025-09" db="UniProtKB">
        <authorList>
            <consortium name="Ensembl"/>
        </authorList>
    </citation>
    <scope>IDENTIFICATION</scope>
</reference>
<dbReference type="Ensembl" id="ENSSDAT00000015761.1">
    <property type="protein sequence ID" value="ENSSDAP00000013907.1"/>
    <property type="gene ID" value="ENSSDAG00000012554.1"/>
</dbReference>
<name>A0A8C9PUP3_SPEDA</name>
<reference evidence="2" key="1">
    <citation type="submission" date="2025-08" db="UniProtKB">
        <authorList>
            <consortium name="Ensembl"/>
        </authorList>
    </citation>
    <scope>IDENTIFICATION</scope>
</reference>
<sequence>MPLPQSRWKGGPPCGSSRPGVYLERAALHRVCTGNSQTVNTGLGLTSPHTLTGSHSLASACPLQLFLDDSKMKNFITCFKGTAAPLPSPFRTAKDRPCPRPRPRPRADPHQVPCCRSEASAGLGCGPG</sequence>
<evidence type="ECO:0000313" key="3">
    <source>
        <dbReference type="Proteomes" id="UP000694422"/>
    </source>
</evidence>
<feature type="region of interest" description="Disordered" evidence="1">
    <location>
        <begin position="89"/>
        <end position="128"/>
    </location>
</feature>
<protein>
    <submittedName>
        <fullName evidence="2">Uncharacterized protein</fullName>
    </submittedName>
</protein>
<evidence type="ECO:0000313" key="2">
    <source>
        <dbReference type="Ensembl" id="ENSSDAP00000013907.1"/>
    </source>
</evidence>
<dbReference type="AlphaFoldDB" id="A0A8C9PUP3"/>
<organism evidence="2 3">
    <name type="scientific">Spermophilus dauricus</name>
    <name type="common">Daurian ground squirrel</name>
    <dbReference type="NCBI Taxonomy" id="99837"/>
    <lineage>
        <taxon>Eukaryota</taxon>
        <taxon>Metazoa</taxon>
        <taxon>Chordata</taxon>
        <taxon>Craniata</taxon>
        <taxon>Vertebrata</taxon>
        <taxon>Euteleostomi</taxon>
        <taxon>Mammalia</taxon>
        <taxon>Eutheria</taxon>
        <taxon>Euarchontoglires</taxon>
        <taxon>Glires</taxon>
        <taxon>Rodentia</taxon>
        <taxon>Sciuromorpha</taxon>
        <taxon>Sciuridae</taxon>
        <taxon>Xerinae</taxon>
        <taxon>Marmotini</taxon>
        <taxon>Spermophilus</taxon>
    </lineage>
</organism>